<dbReference type="EMBL" id="LIAE01009588">
    <property type="protein sequence ID" value="PAV69123.1"/>
    <property type="molecule type" value="Genomic_DNA"/>
</dbReference>
<organism evidence="2 3">
    <name type="scientific">Diploscapter pachys</name>
    <dbReference type="NCBI Taxonomy" id="2018661"/>
    <lineage>
        <taxon>Eukaryota</taxon>
        <taxon>Metazoa</taxon>
        <taxon>Ecdysozoa</taxon>
        <taxon>Nematoda</taxon>
        <taxon>Chromadorea</taxon>
        <taxon>Rhabditida</taxon>
        <taxon>Rhabditina</taxon>
        <taxon>Rhabditomorpha</taxon>
        <taxon>Rhabditoidea</taxon>
        <taxon>Rhabditidae</taxon>
        <taxon>Diploscapter</taxon>
    </lineage>
</organism>
<name>A0A2A2K5I0_9BILA</name>
<reference evidence="2 3" key="1">
    <citation type="journal article" date="2017" name="Curr. Biol.">
        <title>Genome architecture and evolution of a unichromosomal asexual nematode.</title>
        <authorList>
            <person name="Fradin H."/>
            <person name="Zegar C."/>
            <person name="Gutwein M."/>
            <person name="Lucas J."/>
            <person name="Kovtun M."/>
            <person name="Corcoran D."/>
            <person name="Baugh L.R."/>
            <person name="Kiontke K."/>
            <person name="Gunsalus K."/>
            <person name="Fitch D.H."/>
            <person name="Piano F."/>
        </authorList>
    </citation>
    <scope>NUCLEOTIDE SEQUENCE [LARGE SCALE GENOMIC DNA]</scope>
    <source>
        <strain evidence="2">PF1309</strain>
    </source>
</reference>
<evidence type="ECO:0000256" key="1">
    <source>
        <dbReference type="SAM" id="MobiDB-lite"/>
    </source>
</evidence>
<protein>
    <submittedName>
        <fullName evidence="2">Uncharacterized protein</fullName>
    </submittedName>
</protein>
<feature type="region of interest" description="Disordered" evidence="1">
    <location>
        <begin position="370"/>
        <end position="397"/>
    </location>
</feature>
<accession>A0A2A2K5I0</accession>
<sequence length="640" mass="69221">MAACTLDHRLVRLCHQALQAGARLHPAHHRRQLDTLQVPHPQRLISRHHHFGLLHPTITQHRAALHPHRLPVCRRVQRLRIRPASAASPERLRATLRFLGVEVAPDPGETQEQLFDPRLMETLRQGRLPGPLQQGIDHHGRLQRRGQGLEDAIARQRIDRHRRIANPQPIRTCAVADKNRGAAACMHLGRGKGLLAKQLRHQRRATAAPGTRHLPVAAAIGQPRHPGPAVVQALHCRGQRAGLGLPEVEQADGFRPAQATFAQRGLTTTGLDQEIAVQGAPVVQLDPVPLPLFHLSHTPFDELDTSTIQVITQCLVEALAIQQPLLVRLQPLAVPVHLPRGRRGRFGQGSAQARMAQALQHTLRNTFHRGETAPVGHHGDGVAHPPQTQGSSGPRRADERRMLLQPVQQCLPRHAGLLAQEGRHPSSERGTGQTGAGHPGGANRRAEVGLRSVQPRPLPSGAAGIASDANNPGITGWIHRLAPRRTGGAQQHASGHGLGAGQAQHRAILAQAQAQVDHGRARFHQPQQASGHLQGAGAALPGEHLGQQHRLVAGLGPQPRQHRAAVAQGIRQRLALAQHAVLKPEAPRAEQAIGLLRRAATVDHANTRVSGHGRRAPCCAIARHAVPGASRHRRGSRHDG</sequence>
<comment type="caution">
    <text evidence="2">The sequence shown here is derived from an EMBL/GenBank/DDBJ whole genome shotgun (WGS) entry which is preliminary data.</text>
</comment>
<evidence type="ECO:0000313" key="2">
    <source>
        <dbReference type="EMBL" id="PAV69123.1"/>
    </source>
</evidence>
<dbReference type="AlphaFoldDB" id="A0A2A2K5I0"/>
<gene>
    <name evidence="2" type="ORF">WR25_16930</name>
</gene>
<keyword evidence="3" id="KW-1185">Reference proteome</keyword>
<dbReference type="Proteomes" id="UP000218231">
    <property type="component" value="Unassembled WGS sequence"/>
</dbReference>
<proteinExistence type="predicted"/>
<feature type="region of interest" description="Disordered" evidence="1">
    <location>
        <begin position="421"/>
        <end position="444"/>
    </location>
</feature>
<evidence type="ECO:0000313" key="3">
    <source>
        <dbReference type="Proteomes" id="UP000218231"/>
    </source>
</evidence>